<dbReference type="CDD" id="cd02440">
    <property type="entry name" value="AdoMet_MTases"/>
    <property type="match status" value="1"/>
</dbReference>
<dbReference type="InterPro" id="IPR029063">
    <property type="entry name" value="SAM-dependent_MTases_sf"/>
</dbReference>
<dbReference type="AlphaFoldDB" id="A0AAJ1ICK6"/>
<proteinExistence type="predicted"/>
<evidence type="ECO:0000256" key="1">
    <source>
        <dbReference type="ARBA" id="ARBA00022679"/>
    </source>
</evidence>
<dbReference type="InterPro" id="IPR041698">
    <property type="entry name" value="Methyltransf_25"/>
</dbReference>
<accession>A0AAJ1ICK6</accession>
<dbReference type="Gene3D" id="3.40.50.150">
    <property type="entry name" value="Vaccinia Virus protein VP39"/>
    <property type="match status" value="1"/>
</dbReference>
<protein>
    <submittedName>
        <fullName evidence="3">Class I SAM-dependent methyltransferase</fullName>
    </submittedName>
</protein>
<dbReference type="SUPFAM" id="SSF53335">
    <property type="entry name" value="S-adenosyl-L-methionine-dependent methyltransferases"/>
    <property type="match status" value="1"/>
</dbReference>
<dbReference type="GO" id="GO:0032259">
    <property type="term" value="P:methylation"/>
    <property type="evidence" value="ECO:0007669"/>
    <property type="project" value="UniProtKB-KW"/>
</dbReference>
<comment type="caution">
    <text evidence="3">The sequence shown here is derived from an EMBL/GenBank/DDBJ whole genome shotgun (WGS) entry which is preliminary data.</text>
</comment>
<gene>
    <name evidence="3" type="ORF">PQJ61_08440</name>
</gene>
<sequence length="192" mass="22077">MISTGSMGFYDSDENVRQYLEMAEGYDGMELIKRLGIYLNPGSTVLEIGMGPGVDLLLLSEFYRVTGSDTSKIFLNRYRKLYPNADLMKLDAVTLDTDRTFDAVFSNKVMHHLSYDNMIASFNRQSELLNQGGIVMHSFWYGSEVENYEGLMFHQITEDKLKQIIPGCFNIVEMRRYTEMAEMDSLYTIMSL</sequence>
<evidence type="ECO:0000259" key="2">
    <source>
        <dbReference type="Pfam" id="PF13649"/>
    </source>
</evidence>
<feature type="domain" description="Methyltransferase" evidence="2">
    <location>
        <begin position="45"/>
        <end position="133"/>
    </location>
</feature>
<evidence type="ECO:0000313" key="3">
    <source>
        <dbReference type="EMBL" id="MDC7226780.1"/>
    </source>
</evidence>
<name>A0AAJ1ICK6_9SPIO</name>
<dbReference type="Pfam" id="PF13649">
    <property type="entry name" value="Methyltransf_25"/>
    <property type="match status" value="1"/>
</dbReference>
<dbReference type="GO" id="GO:0008168">
    <property type="term" value="F:methyltransferase activity"/>
    <property type="evidence" value="ECO:0007669"/>
    <property type="project" value="UniProtKB-KW"/>
</dbReference>
<evidence type="ECO:0000313" key="4">
    <source>
        <dbReference type="Proteomes" id="UP001221217"/>
    </source>
</evidence>
<keyword evidence="1" id="KW-0808">Transferase</keyword>
<dbReference type="Proteomes" id="UP001221217">
    <property type="component" value="Unassembled WGS sequence"/>
</dbReference>
<dbReference type="EMBL" id="JAQQAL010000017">
    <property type="protein sequence ID" value="MDC7226780.1"/>
    <property type="molecule type" value="Genomic_DNA"/>
</dbReference>
<organism evidence="3 4">
    <name type="scientific">Candidatus Thalassospirochaeta sargassi</name>
    <dbReference type="NCBI Taxonomy" id="3119039"/>
    <lineage>
        <taxon>Bacteria</taxon>
        <taxon>Pseudomonadati</taxon>
        <taxon>Spirochaetota</taxon>
        <taxon>Spirochaetia</taxon>
        <taxon>Spirochaetales</taxon>
        <taxon>Spirochaetaceae</taxon>
        <taxon>Candidatus Thalassospirochaeta</taxon>
    </lineage>
</organism>
<dbReference type="PANTHER" id="PTHR43861">
    <property type="entry name" value="TRANS-ACONITATE 2-METHYLTRANSFERASE-RELATED"/>
    <property type="match status" value="1"/>
</dbReference>
<reference evidence="3 4" key="1">
    <citation type="submission" date="2022-12" db="EMBL/GenBank/DDBJ databases">
        <title>Metagenome assembled genome from gulf of manar.</title>
        <authorList>
            <person name="Kohli P."/>
            <person name="Pk S."/>
            <person name="Venkata Ramana C."/>
            <person name="Sasikala C."/>
        </authorList>
    </citation>
    <scope>NUCLEOTIDE SEQUENCE [LARGE SCALE GENOMIC DNA]</scope>
    <source>
        <strain evidence="3">JB008</strain>
    </source>
</reference>
<keyword evidence="3" id="KW-0489">Methyltransferase</keyword>